<name>A0ABU2GGR9_9EURY</name>
<dbReference type="Pfam" id="PF03435">
    <property type="entry name" value="Sacchrp_dh_NADP"/>
    <property type="match status" value="1"/>
</dbReference>
<dbReference type="PANTHER" id="PTHR43781">
    <property type="entry name" value="SACCHAROPINE DEHYDROGENASE"/>
    <property type="match status" value="1"/>
</dbReference>
<dbReference type="EMBL" id="JAMQOP010000002">
    <property type="protein sequence ID" value="MDS0299509.1"/>
    <property type="molecule type" value="Genomic_DNA"/>
</dbReference>
<protein>
    <submittedName>
        <fullName evidence="3">Saccharopine dehydrogenase NADP-binding domain-containing protein</fullName>
    </submittedName>
</protein>
<evidence type="ECO:0000313" key="3">
    <source>
        <dbReference type="EMBL" id="MDS0299509.1"/>
    </source>
</evidence>
<feature type="region of interest" description="Disordered" evidence="1">
    <location>
        <begin position="349"/>
        <end position="448"/>
    </location>
</feature>
<reference evidence="3 4" key="1">
    <citation type="submission" date="2022-06" db="EMBL/GenBank/DDBJ databases">
        <title>Halogeometricum sp. a new haloarchaeum isolate from saline soil.</title>
        <authorList>
            <person name="Strakova D."/>
            <person name="Galisteo C."/>
            <person name="Sanchez-Porro C."/>
            <person name="Ventosa A."/>
        </authorList>
    </citation>
    <scope>NUCLEOTIDE SEQUENCE [LARGE SCALE GENOMIC DNA]</scope>
    <source>
        <strain evidence="3 4">S1BR25-6</strain>
    </source>
</reference>
<dbReference type="RefSeq" id="WP_310924362.1">
    <property type="nucleotide sequence ID" value="NZ_JAMQOP010000002.1"/>
</dbReference>
<dbReference type="Gene3D" id="3.40.50.720">
    <property type="entry name" value="NAD(P)-binding Rossmann-like Domain"/>
    <property type="match status" value="1"/>
</dbReference>
<gene>
    <name evidence="3" type="ORF">NDI76_12225</name>
</gene>
<evidence type="ECO:0000259" key="2">
    <source>
        <dbReference type="Pfam" id="PF03435"/>
    </source>
</evidence>
<accession>A0ABU2GGR9</accession>
<feature type="compositionally biased region" description="Low complexity" evidence="1">
    <location>
        <begin position="365"/>
        <end position="397"/>
    </location>
</feature>
<feature type="domain" description="Saccharopine dehydrogenase NADP binding" evidence="2">
    <location>
        <begin position="8"/>
        <end position="122"/>
    </location>
</feature>
<comment type="caution">
    <text evidence="3">The sequence shown here is derived from an EMBL/GenBank/DDBJ whole genome shotgun (WGS) entry which is preliminary data.</text>
</comment>
<dbReference type="SUPFAM" id="SSF51735">
    <property type="entry name" value="NAD(P)-binding Rossmann-fold domains"/>
    <property type="match status" value="1"/>
</dbReference>
<evidence type="ECO:0000313" key="4">
    <source>
        <dbReference type="Proteomes" id="UP001257060"/>
    </source>
</evidence>
<dbReference type="InterPro" id="IPR005097">
    <property type="entry name" value="Sacchrp_dh_NADP-bd"/>
</dbReference>
<dbReference type="InterPro" id="IPR036291">
    <property type="entry name" value="NAD(P)-bd_dom_sf"/>
</dbReference>
<dbReference type="PANTHER" id="PTHR43781:SF1">
    <property type="entry name" value="SACCHAROPINE DEHYDROGENASE"/>
    <property type="match status" value="1"/>
</dbReference>
<feature type="compositionally biased region" description="Basic and acidic residues" evidence="1">
    <location>
        <begin position="349"/>
        <end position="364"/>
    </location>
</feature>
<dbReference type="Proteomes" id="UP001257060">
    <property type="component" value="Unassembled WGS sequence"/>
</dbReference>
<sequence length="448" mass="47198">MPDDSRFLVYGAYGYTGRLIAEEAAERGHDVVLAGRDELRTRDLADELDLPYRTFEVSLAANQLDGIDLVLNCAGPFDRTADSLVEACLETETHYLDITGELPVFERVKRRSDEAEDAGVTLLPGVGFDVVPTDCLAAHLKARLPDATHLSLALEADGGVSPGTLKTVLSDMTGGGAVRKEGKLRWVPVAHKTRAVDFGDGLHRAVTIPWGDVSTAHFTTGIPNVEVYLSLPAGARRALAATNYLGGAFDSTVGQSLLTRLVDRYVEGPDEEQRATGEARVWGEVRSSRDRLVSRLRTPETYELTVQAALKCVEKTLDGEAPTGYQTPAAAFGPDLVLELPGVERIDLEDGEVVARETGPDRKTPAATADASGPGADGADGVDAADDPNLGAEAGAADGEDHPVEASAADPGDESADGAPSPRALSDDTSPAIRRRGDASGTSSGDDE</sequence>
<evidence type="ECO:0000256" key="1">
    <source>
        <dbReference type="SAM" id="MobiDB-lite"/>
    </source>
</evidence>
<proteinExistence type="predicted"/>
<organism evidence="3 4">
    <name type="scientific">Halogeometricum salsisoli</name>
    <dbReference type="NCBI Taxonomy" id="2950536"/>
    <lineage>
        <taxon>Archaea</taxon>
        <taxon>Methanobacteriati</taxon>
        <taxon>Methanobacteriota</taxon>
        <taxon>Stenosarchaea group</taxon>
        <taxon>Halobacteria</taxon>
        <taxon>Halobacteriales</taxon>
        <taxon>Haloferacaceae</taxon>
        <taxon>Halogeometricum</taxon>
    </lineage>
</organism>
<keyword evidence="4" id="KW-1185">Reference proteome</keyword>